<feature type="chain" id="PRO_5037992832" evidence="4">
    <location>
        <begin position="30"/>
        <end position="1201"/>
    </location>
</feature>
<dbReference type="InterPro" id="IPR015943">
    <property type="entry name" value="WD40/YVTN_repeat-like_dom_sf"/>
</dbReference>
<gene>
    <name evidence="5" type="ORF">HEB94_000980</name>
</gene>
<dbReference type="InterPro" id="IPR011045">
    <property type="entry name" value="N2O_reductase_N"/>
</dbReference>
<feature type="region of interest" description="Disordered" evidence="3">
    <location>
        <begin position="1182"/>
        <end position="1201"/>
    </location>
</feature>
<dbReference type="InterPro" id="IPR017850">
    <property type="entry name" value="Alkaline_phosphatase_core_sf"/>
</dbReference>
<dbReference type="Gene3D" id="3.40.720.10">
    <property type="entry name" value="Alkaline Phosphatase, subunit A"/>
    <property type="match status" value="2"/>
</dbReference>
<reference evidence="5" key="1">
    <citation type="submission" date="2020-10" db="EMBL/GenBank/DDBJ databases">
        <title>Sequencing the genomes of 1000 actinobacteria strains.</title>
        <authorList>
            <person name="Klenk H.-P."/>
        </authorList>
    </citation>
    <scope>NUCLEOTIDE SEQUENCE</scope>
    <source>
        <strain evidence="5">DSM 45354</strain>
    </source>
</reference>
<dbReference type="InterPro" id="IPR007312">
    <property type="entry name" value="Phosphoesterase"/>
</dbReference>
<dbReference type="Pfam" id="PF04185">
    <property type="entry name" value="Phosphoesterase"/>
    <property type="match status" value="1"/>
</dbReference>
<protein>
    <submittedName>
        <fullName evidence="5">YVTN family beta-propeller protein</fullName>
    </submittedName>
</protein>
<dbReference type="NCBIfam" id="TIGR02276">
    <property type="entry name" value="beta_rpt_yvtn"/>
    <property type="match status" value="1"/>
</dbReference>
<evidence type="ECO:0000313" key="5">
    <source>
        <dbReference type="EMBL" id="MBE1604132.1"/>
    </source>
</evidence>
<keyword evidence="2" id="KW-0843">Virulence</keyword>
<dbReference type="InterPro" id="IPR011964">
    <property type="entry name" value="YVTN_b-propeller_repeat"/>
</dbReference>
<dbReference type="SUPFAM" id="SSF50974">
    <property type="entry name" value="Nitrous oxide reductase, N-terminal domain"/>
    <property type="match status" value="1"/>
</dbReference>
<dbReference type="GO" id="GO:0016788">
    <property type="term" value="F:hydrolase activity, acting on ester bonds"/>
    <property type="evidence" value="ECO:0007669"/>
    <property type="project" value="InterPro"/>
</dbReference>
<keyword evidence="1" id="KW-0378">Hydrolase</keyword>
<keyword evidence="4" id="KW-0732">Signal</keyword>
<evidence type="ECO:0000256" key="2">
    <source>
        <dbReference type="ARBA" id="ARBA00023026"/>
    </source>
</evidence>
<comment type="caution">
    <text evidence="5">The sequence shown here is derived from an EMBL/GenBank/DDBJ whole genome shotgun (WGS) entry which is preliminary data.</text>
</comment>
<evidence type="ECO:0000256" key="1">
    <source>
        <dbReference type="ARBA" id="ARBA00022801"/>
    </source>
</evidence>
<dbReference type="RefSeq" id="WP_192748751.1">
    <property type="nucleotide sequence ID" value="NZ_BAABJL010000072.1"/>
</dbReference>
<dbReference type="AlphaFoldDB" id="A0A927MQ38"/>
<dbReference type="PANTHER" id="PTHR47197">
    <property type="entry name" value="PROTEIN NIRF"/>
    <property type="match status" value="1"/>
</dbReference>
<dbReference type="Gene3D" id="2.130.10.10">
    <property type="entry name" value="YVTN repeat-like/Quinoprotein amine dehydrogenase"/>
    <property type="match status" value="2"/>
</dbReference>
<dbReference type="PANTHER" id="PTHR47197:SF3">
    <property type="entry name" value="DIHYDRO-HEME D1 DEHYDROGENASE"/>
    <property type="match status" value="1"/>
</dbReference>
<organism evidence="5 6">
    <name type="scientific">Actinopolymorpha pittospori</name>
    <dbReference type="NCBI Taxonomy" id="648752"/>
    <lineage>
        <taxon>Bacteria</taxon>
        <taxon>Bacillati</taxon>
        <taxon>Actinomycetota</taxon>
        <taxon>Actinomycetes</taxon>
        <taxon>Propionibacteriales</taxon>
        <taxon>Actinopolymorphaceae</taxon>
        <taxon>Actinopolymorpha</taxon>
    </lineage>
</organism>
<evidence type="ECO:0000256" key="4">
    <source>
        <dbReference type="SAM" id="SignalP"/>
    </source>
</evidence>
<dbReference type="Proteomes" id="UP000638648">
    <property type="component" value="Unassembled WGS sequence"/>
</dbReference>
<evidence type="ECO:0000313" key="6">
    <source>
        <dbReference type="Proteomes" id="UP000638648"/>
    </source>
</evidence>
<evidence type="ECO:0000256" key="3">
    <source>
        <dbReference type="SAM" id="MobiDB-lite"/>
    </source>
</evidence>
<sequence length="1201" mass="127069">MDALRIPRFRVIAAAATALAIGTAAAAYADPSLLWLGTSKVGRQNDGSVITSTGQRVTPAGATTEFTGRPVDEAIRPDHKTATLLNAQGSLLVVVDLATHKVLQNLSVSGQSASFGGVAYSPDGSQLFASAANGAIVRASVNADGTLTAAKAIALPQTNGNPYPGGLAVSPDGKSLYVAMSRNNTLGVLDLATEKMSQQIPVGNAPHAVLVKDGKAYVTNQGGRPAQAGDTTVDSAGTKIVADPVTGGPSTGTVAVVDLTTAKTVGTIPVGLQPTGEAVHGDAVFVTNTSSDTISVIDTTQRHKTQTIDVQPLPHLPAGSQPNGVTFVGDNQLVVSLGRTNALALYKWAGFGGAAEFQGMVPTGWYPTAVLPADDGGFVVANGKGVGALGPANANGGRRVQALIGSVQFVPKPTTEQLGTYSKTVLDNNNLSASSAYDNARKNQAPVPVPERIGEPSKIKHVFYIVKENRTYDQILGDVGKGDSEPKLTEFGKDVTPNQHAMMDRFPLMDNFYADGDLSADGHQWAMQANVPDYLEKAFGSFVRSYPYDGGDSMAYLPTGFIWGNALKAGKTVADFGEYVPSFTGSGTFGRWADWYHDAQVMAGEATGPLHAPPHTFQAKADVPGLDPLLIRDYPNFNTGIPDQYRYQIFKQQFTKWQEDDNLPNLTIMTLGDDHTSGSSANDPTPRAQVADNDLALGKIVDDISHSRYWKDSAIFVTEDDSQAGTDHVDGHRTTGYVISPWATSGVVDSQYYTQVNMVRTIEQILGLPPMNQMDLAAPPMTSLFSTRPNFAPYNVIANKIPLDEMNPGSLPSGSPPPVVPALCSSAAPSAAMTSTAPAVNAYRSDESDYQAGDTYGAARNGCVEANVTKRVGENNKPGTFQPGWPANVTLRDGTHVETLDWSELILSTKMNDPAVPWHRSGEWLTLPDVAASGSSVVSSGAAQVNPDIKATLTTSAVPGQPVIKESLQLHNAGSTDFNGYFQYLLDPDSVEDTAVLPGVSGTNKGFVTSGWTKNYVYDGPSTAIYSPAQGIAWDPDNKPTGIMSAGYIVGTWFDASVQAGGDRTITWYHVTDYPAQGSDVTANIARWADAIAGGPVPTGGSVAAAKTLKMVQPTGIEKQWLDASSAMGFNDPTTPPDATDRNLLNHAIWYATEGYDTPYPGEHRVLTPNEVPRVEGITDPEDQFMQPFRMSPEQETAGRP</sequence>
<proteinExistence type="predicted"/>
<name>A0A927MQ38_9ACTN</name>
<dbReference type="EMBL" id="JADBEM010000001">
    <property type="protein sequence ID" value="MBE1604132.1"/>
    <property type="molecule type" value="Genomic_DNA"/>
</dbReference>
<accession>A0A927MQ38</accession>
<feature type="signal peptide" evidence="4">
    <location>
        <begin position="1"/>
        <end position="29"/>
    </location>
</feature>
<keyword evidence="6" id="KW-1185">Reference proteome</keyword>
<dbReference type="InterPro" id="IPR051200">
    <property type="entry name" value="Host-pathogen_enzymatic-act"/>
</dbReference>